<dbReference type="InterPro" id="IPR011990">
    <property type="entry name" value="TPR-like_helical_dom_sf"/>
</dbReference>
<proteinExistence type="predicted"/>
<sequence length="421" mass="45958">MSSKGTKAPVEVAKRELADAGLVDPVEKKFQAADNALKQGNSDLAKELLDNLLQEHPTHFRSLMLQSAIAMAKGRYSKSEMYTRAAIKTLPAASVISLERAVALSQLIDALNFQGKVDEASVFARMLGGAKELLPFSSEASASLVPARVSNAVNARKVKHGEEKSINLKGKTEANDMLKNATVGVNTSANTVSQMGPAKIKNMAPTSLWSHEELQERKVVYVGMRQRDVLNAFREVRIKLMQKNKNDNMIVMVSSLKPQGGGSFFAFNLAAIFALDPQKTALYVDCNPYDSSAERYVNGVVNFGLSQYLTDSEITLEQIIYPSGVERLRVIPAAGTNESAAESFNSVRMKEFIAEIKNRYPDRFIVLDAPSVESTTEARILTQYCDQALLLVPSGKATAEDVLSGVDALGQQRFAGLVFNR</sequence>
<dbReference type="RefSeq" id="WP_290260789.1">
    <property type="nucleotide sequence ID" value="NZ_JAUFQG010000004.1"/>
</dbReference>
<comment type="caution">
    <text evidence="3">The sequence shown here is derived from an EMBL/GenBank/DDBJ whole genome shotgun (WGS) entry which is preliminary data.</text>
</comment>
<dbReference type="SUPFAM" id="SSF52540">
    <property type="entry name" value="P-loop containing nucleoside triphosphate hydrolases"/>
    <property type="match status" value="1"/>
</dbReference>
<evidence type="ECO:0000256" key="1">
    <source>
        <dbReference type="ARBA" id="ARBA00022741"/>
    </source>
</evidence>
<protein>
    <recommendedName>
        <fullName evidence="5">Polysaccharide biosynthesis protein</fullName>
    </recommendedName>
</protein>
<evidence type="ECO:0000313" key="3">
    <source>
        <dbReference type="EMBL" id="MFC4364421.1"/>
    </source>
</evidence>
<evidence type="ECO:0008006" key="5">
    <source>
        <dbReference type="Google" id="ProtNLM"/>
    </source>
</evidence>
<dbReference type="PANTHER" id="PTHR32309:SF13">
    <property type="entry name" value="FERRIC ENTEROBACTIN TRANSPORT PROTEIN FEPE"/>
    <property type="match status" value="1"/>
</dbReference>
<dbReference type="Proteomes" id="UP001595840">
    <property type="component" value="Unassembled WGS sequence"/>
</dbReference>
<gene>
    <name evidence="3" type="ORF">ACFOX3_19085</name>
</gene>
<dbReference type="InterPro" id="IPR050445">
    <property type="entry name" value="Bact_polysacc_biosynth/exp"/>
</dbReference>
<keyword evidence="2" id="KW-0067">ATP-binding</keyword>
<keyword evidence="1" id="KW-0547">Nucleotide-binding</keyword>
<dbReference type="EMBL" id="JBHSCX010000025">
    <property type="protein sequence ID" value="MFC4364421.1"/>
    <property type="molecule type" value="Genomic_DNA"/>
</dbReference>
<dbReference type="PANTHER" id="PTHR32309">
    <property type="entry name" value="TYROSINE-PROTEIN KINASE"/>
    <property type="match status" value="1"/>
</dbReference>
<organism evidence="3 4">
    <name type="scientific">Simiduia curdlanivorans</name>
    <dbReference type="NCBI Taxonomy" id="1492769"/>
    <lineage>
        <taxon>Bacteria</taxon>
        <taxon>Pseudomonadati</taxon>
        <taxon>Pseudomonadota</taxon>
        <taxon>Gammaproteobacteria</taxon>
        <taxon>Cellvibrionales</taxon>
        <taxon>Cellvibrionaceae</taxon>
        <taxon>Simiduia</taxon>
    </lineage>
</organism>
<evidence type="ECO:0000313" key="4">
    <source>
        <dbReference type="Proteomes" id="UP001595840"/>
    </source>
</evidence>
<name>A0ABV8VAE5_9GAMM</name>
<accession>A0ABV8VAE5</accession>
<dbReference type="CDD" id="cd05387">
    <property type="entry name" value="BY-kinase"/>
    <property type="match status" value="1"/>
</dbReference>
<keyword evidence="4" id="KW-1185">Reference proteome</keyword>
<dbReference type="InterPro" id="IPR005702">
    <property type="entry name" value="Wzc-like_C"/>
</dbReference>
<dbReference type="Gene3D" id="1.25.40.10">
    <property type="entry name" value="Tetratricopeptide repeat domain"/>
    <property type="match status" value="1"/>
</dbReference>
<evidence type="ECO:0000256" key="2">
    <source>
        <dbReference type="ARBA" id="ARBA00022840"/>
    </source>
</evidence>
<dbReference type="InterPro" id="IPR027417">
    <property type="entry name" value="P-loop_NTPase"/>
</dbReference>
<dbReference type="SUPFAM" id="SSF48452">
    <property type="entry name" value="TPR-like"/>
    <property type="match status" value="1"/>
</dbReference>
<dbReference type="Gene3D" id="3.40.50.300">
    <property type="entry name" value="P-loop containing nucleotide triphosphate hydrolases"/>
    <property type="match status" value="1"/>
</dbReference>
<reference evidence="4" key="1">
    <citation type="journal article" date="2019" name="Int. J. Syst. Evol. Microbiol.">
        <title>The Global Catalogue of Microorganisms (GCM) 10K type strain sequencing project: providing services to taxonomists for standard genome sequencing and annotation.</title>
        <authorList>
            <consortium name="The Broad Institute Genomics Platform"/>
            <consortium name="The Broad Institute Genome Sequencing Center for Infectious Disease"/>
            <person name="Wu L."/>
            <person name="Ma J."/>
        </authorList>
    </citation>
    <scope>NUCLEOTIDE SEQUENCE [LARGE SCALE GENOMIC DNA]</scope>
    <source>
        <strain evidence="4">CECT 8570</strain>
    </source>
</reference>